<dbReference type="PROSITE" id="PS50888">
    <property type="entry name" value="BHLH"/>
    <property type="match status" value="1"/>
</dbReference>
<comment type="subcellular location">
    <subcellularLocation>
        <location evidence="1">Nucleus</location>
    </subcellularLocation>
</comment>
<evidence type="ECO:0000313" key="9">
    <source>
        <dbReference type="EMBL" id="KAJ6813645.1"/>
    </source>
</evidence>
<feature type="region of interest" description="Disordered" evidence="7">
    <location>
        <begin position="120"/>
        <end position="140"/>
    </location>
</feature>
<evidence type="ECO:0000313" key="10">
    <source>
        <dbReference type="Proteomes" id="UP001140949"/>
    </source>
</evidence>
<dbReference type="GO" id="GO:0046983">
    <property type="term" value="F:protein dimerization activity"/>
    <property type="evidence" value="ECO:0007669"/>
    <property type="project" value="InterPro"/>
</dbReference>
<keyword evidence="10" id="KW-1185">Reference proteome</keyword>
<feature type="domain" description="BHLH" evidence="8">
    <location>
        <begin position="143"/>
        <end position="192"/>
    </location>
</feature>
<feature type="coiled-coil region" evidence="6">
    <location>
        <begin position="182"/>
        <end position="209"/>
    </location>
</feature>
<evidence type="ECO:0000256" key="5">
    <source>
        <dbReference type="ARBA" id="ARBA00023242"/>
    </source>
</evidence>
<dbReference type="InterPro" id="IPR052610">
    <property type="entry name" value="bHLH_transcription_regulator"/>
</dbReference>
<dbReference type="CDD" id="cd11452">
    <property type="entry name" value="bHLH_AtNAI1_like"/>
    <property type="match status" value="1"/>
</dbReference>
<name>A0AAX6FCG8_IRIPA</name>
<feature type="compositionally biased region" description="Polar residues" evidence="7">
    <location>
        <begin position="47"/>
        <end position="56"/>
    </location>
</feature>
<evidence type="ECO:0000256" key="7">
    <source>
        <dbReference type="SAM" id="MobiDB-lite"/>
    </source>
</evidence>
<accession>A0AAX6FCG8</accession>
<dbReference type="InterPro" id="IPR054502">
    <property type="entry name" value="bHLH-TF_ACT-like_plant"/>
</dbReference>
<sequence length="328" mass="35953">MEVMKEANSIQQWDLGSLDQLMSTQTIWEDIQQSLSSESYSSYPCSNAPSSINGSSMGFARAERPKKLSKSSSMRSSCADDKLIKPAMGPSPRILCFGKEDPPSDGLNLYGSLIGSVVKPKEEASKPSGTKRSHEAAVARPPSYNQDHIMAERKRREKLGQRFIALSAMVPDLKKMDKASVLGDAIKYMKQLQEKVKQLEEQATERAVESVVLVNKPRLLASDEDGGSDDDDGGDQPQPASDEKNVPGVEARLSERKVLIKIHCDNKKGVLVRALSEIEGLHLVVIGASAVTFAGRLEVTVTTQVLKRSSFRARHVVFAHVLDTTQIF</sequence>
<reference evidence="9" key="1">
    <citation type="journal article" date="2023" name="GigaByte">
        <title>Genome assembly of the bearded iris, Iris pallida Lam.</title>
        <authorList>
            <person name="Bruccoleri R.E."/>
            <person name="Oakeley E.J."/>
            <person name="Faust A.M.E."/>
            <person name="Altorfer M."/>
            <person name="Dessus-Babus S."/>
            <person name="Burckhardt D."/>
            <person name="Oertli M."/>
            <person name="Naumann U."/>
            <person name="Petersen F."/>
            <person name="Wong J."/>
        </authorList>
    </citation>
    <scope>NUCLEOTIDE SEQUENCE</scope>
    <source>
        <strain evidence="9">GSM-AAB239-AS_SAM_17_03QT</strain>
    </source>
</reference>
<proteinExistence type="inferred from homology"/>
<dbReference type="PANTHER" id="PTHR45959:SF2">
    <property type="entry name" value="BHLH TRANSCRIPTION FACTOR"/>
    <property type="match status" value="1"/>
</dbReference>
<reference evidence="9" key="2">
    <citation type="submission" date="2023-04" db="EMBL/GenBank/DDBJ databases">
        <authorList>
            <person name="Bruccoleri R.E."/>
            <person name="Oakeley E.J."/>
            <person name="Faust A.-M."/>
            <person name="Dessus-Babus S."/>
            <person name="Altorfer M."/>
            <person name="Burckhardt D."/>
            <person name="Oertli M."/>
            <person name="Naumann U."/>
            <person name="Petersen F."/>
            <person name="Wong J."/>
        </authorList>
    </citation>
    <scope>NUCLEOTIDE SEQUENCE</scope>
    <source>
        <strain evidence="9">GSM-AAB239-AS_SAM_17_03QT</strain>
        <tissue evidence="9">Leaf</tissue>
    </source>
</reference>
<feature type="region of interest" description="Disordered" evidence="7">
    <location>
        <begin position="39"/>
        <end position="85"/>
    </location>
</feature>
<dbReference type="PANTHER" id="PTHR45959">
    <property type="entry name" value="BHLH TRANSCRIPTION FACTOR"/>
    <property type="match status" value="1"/>
</dbReference>
<keyword evidence="5" id="KW-0539">Nucleus</keyword>
<protein>
    <submittedName>
        <fullName evidence="9">Transcription factor bHLH18-like</fullName>
    </submittedName>
</protein>
<dbReference type="Pfam" id="PF00010">
    <property type="entry name" value="HLH"/>
    <property type="match status" value="1"/>
</dbReference>
<evidence type="ECO:0000256" key="3">
    <source>
        <dbReference type="ARBA" id="ARBA00023015"/>
    </source>
</evidence>
<comment type="caution">
    <text evidence="9">The sequence shown here is derived from an EMBL/GenBank/DDBJ whole genome shotgun (WGS) entry which is preliminary data.</text>
</comment>
<dbReference type="InterPro" id="IPR036638">
    <property type="entry name" value="HLH_DNA-bd_sf"/>
</dbReference>
<dbReference type="SMART" id="SM00353">
    <property type="entry name" value="HLH"/>
    <property type="match status" value="1"/>
</dbReference>
<dbReference type="SUPFAM" id="SSF47459">
    <property type="entry name" value="HLH, helix-loop-helix DNA-binding domain"/>
    <property type="match status" value="1"/>
</dbReference>
<evidence type="ECO:0000256" key="6">
    <source>
        <dbReference type="SAM" id="Coils"/>
    </source>
</evidence>
<dbReference type="Proteomes" id="UP001140949">
    <property type="component" value="Unassembled WGS sequence"/>
</dbReference>
<organism evidence="9 10">
    <name type="scientific">Iris pallida</name>
    <name type="common">Sweet iris</name>
    <dbReference type="NCBI Taxonomy" id="29817"/>
    <lineage>
        <taxon>Eukaryota</taxon>
        <taxon>Viridiplantae</taxon>
        <taxon>Streptophyta</taxon>
        <taxon>Embryophyta</taxon>
        <taxon>Tracheophyta</taxon>
        <taxon>Spermatophyta</taxon>
        <taxon>Magnoliopsida</taxon>
        <taxon>Liliopsida</taxon>
        <taxon>Asparagales</taxon>
        <taxon>Iridaceae</taxon>
        <taxon>Iridoideae</taxon>
        <taxon>Irideae</taxon>
        <taxon>Iris</taxon>
    </lineage>
</organism>
<keyword evidence="4" id="KW-0804">Transcription</keyword>
<dbReference type="Pfam" id="PF22754">
    <property type="entry name" value="bHLH-TF_ACT-like_plant"/>
    <property type="match status" value="1"/>
</dbReference>
<gene>
    <name evidence="9" type="ORF">M6B38_142485</name>
</gene>
<evidence type="ECO:0000256" key="2">
    <source>
        <dbReference type="ARBA" id="ARBA00005510"/>
    </source>
</evidence>
<keyword evidence="3" id="KW-0805">Transcription regulation</keyword>
<evidence type="ECO:0000256" key="1">
    <source>
        <dbReference type="ARBA" id="ARBA00004123"/>
    </source>
</evidence>
<evidence type="ECO:0000256" key="4">
    <source>
        <dbReference type="ARBA" id="ARBA00023163"/>
    </source>
</evidence>
<keyword evidence="6" id="KW-0175">Coiled coil</keyword>
<dbReference type="EMBL" id="JANAVB010030220">
    <property type="protein sequence ID" value="KAJ6813645.1"/>
    <property type="molecule type" value="Genomic_DNA"/>
</dbReference>
<dbReference type="InterPro" id="IPR011598">
    <property type="entry name" value="bHLH_dom"/>
</dbReference>
<dbReference type="AlphaFoldDB" id="A0AAX6FCG8"/>
<evidence type="ECO:0000259" key="8">
    <source>
        <dbReference type="PROSITE" id="PS50888"/>
    </source>
</evidence>
<comment type="similarity">
    <text evidence="2">Belongs to the bHLH protein family.</text>
</comment>
<dbReference type="Gene3D" id="4.10.280.10">
    <property type="entry name" value="Helix-loop-helix DNA-binding domain"/>
    <property type="match status" value="1"/>
</dbReference>
<feature type="compositionally biased region" description="Acidic residues" evidence="7">
    <location>
        <begin position="222"/>
        <end position="234"/>
    </location>
</feature>
<feature type="region of interest" description="Disordered" evidence="7">
    <location>
        <begin position="219"/>
        <end position="248"/>
    </location>
</feature>